<dbReference type="RefSeq" id="WP_069194889.1">
    <property type="nucleotide sequence ID" value="NZ_RLII01000011.1"/>
</dbReference>
<evidence type="ECO:0000313" key="3">
    <source>
        <dbReference type="Proteomes" id="UP000289166"/>
    </source>
</evidence>
<protein>
    <recommendedName>
        <fullName evidence="4">ABC transporter permease</fullName>
    </recommendedName>
</protein>
<feature type="transmembrane region" description="Helical" evidence="1">
    <location>
        <begin position="119"/>
        <end position="140"/>
    </location>
</feature>
<name>A0A4Q0I548_9FIRM</name>
<gene>
    <name evidence="2" type="ORF">EFD62_09960</name>
</gene>
<feature type="transmembrane region" description="Helical" evidence="1">
    <location>
        <begin position="12"/>
        <end position="30"/>
    </location>
</feature>
<evidence type="ECO:0008006" key="4">
    <source>
        <dbReference type="Google" id="ProtNLM"/>
    </source>
</evidence>
<dbReference type="OrthoDB" id="9789229at2"/>
<dbReference type="AlphaFoldDB" id="A0A4Q0I548"/>
<keyword evidence="1" id="KW-0472">Membrane</keyword>
<dbReference type="InterPro" id="IPR010540">
    <property type="entry name" value="CmpB_TMEM229"/>
</dbReference>
<dbReference type="EMBL" id="RLII01000011">
    <property type="protein sequence ID" value="RXE58947.1"/>
    <property type="molecule type" value="Genomic_DNA"/>
</dbReference>
<dbReference type="Proteomes" id="UP000289166">
    <property type="component" value="Unassembled WGS sequence"/>
</dbReference>
<sequence>MWAGFCDTVIYFVLYSFIGWISEVAYAAYLEKRFVNRGVLAGPICPIYGFGALFILGIDVFIKPGTMPVYASVALAILITTILEYITGYILEKFFDIKAWDYSNEELNLHGRICAKFSLLWGIFAYLLLSFLHPMLSMYVNAIDPSFKQVAAILMFGLIIVDTAKTLARTDAFRVIKYNNVECCFEQKEQEELSHEYR</sequence>
<proteinExistence type="predicted"/>
<feature type="transmembrane region" description="Helical" evidence="1">
    <location>
        <begin position="146"/>
        <end position="164"/>
    </location>
</feature>
<feature type="transmembrane region" description="Helical" evidence="1">
    <location>
        <begin position="39"/>
        <end position="62"/>
    </location>
</feature>
<evidence type="ECO:0000256" key="1">
    <source>
        <dbReference type="SAM" id="Phobius"/>
    </source>
</evidence>
<comment type="caution">
    <text evidence="2">The sequence shown here is derived from an EMBL/GenBank/DDBJ whole genome shotgun (WGS) entry which is preliminary data.</text>
</comment>
<dbReference type="Pfam" id="PF06541">
    <property type="entry name" value="ABC_trans_CmpB"/>
    <property type="match status" value="1"/>
</dbReference>
<organism evidence="2 3">
    <name type="scientific">Acetivibrio mesophilus</name>
    <dbReference type="NCBI Taxonomy" id="2487273"/>
    <lineage>
        <taxon>Bacteria</taxon>
        <taxon>Bacillati</taxon>
        <taxon>Bacillota</taxon>
        <taxon>Clostridia</taxon>
        <taxon>Eubacteriales</taxon>
        <taxon>Oscillospiraceae</taxon>
        <taxon>Acetivibrio</taxon>
    </lineage>
</organism>
<feature type="transmembrane region" description="Helical" evidence="1">
    <location>
        <begin position="68"/>
        <end position="91"/>
    </location>
</feature>
<accession>A0A4Q0I548</accession>
<evidence type="ECO:0000313" key="2">
    <source>
        <dbReference type="EMBL" id="RXE58947.1"/>
    </source>
</evidence>
<keyword evidence="1" id="KW-1133">Transmembrane helix</keyword>
<keyword evidence="3" id="KW-1185">Reference proteome</keyword>
<reference evidence="3" key="1">
    <citation type="submission" date="2018-11" db="EMBL/GenBank/DDBJ databases">
        <title>Genome sequencing of a novel mesophilic and cellulolytic organism within the genus Hungateiclostridium.</title>
        <authorList>
            <person name="Rettenmaier R."/>
            <person name="Liebl W."/>
            <person name="Zverlov V."/>
        </authorList>
    </citation>
    <scope>NUCLEOTIDE SEQUENCE [LARGE SCALE GENOMIC DNA]</scope>
    <source>
        <strain evidence="3">N2K1</strain>
    </source>
</reference>
<keyword evidence="1" id="KW-0812">Transmembrane</keyword>